<dbReference type="InterPro" id="IPR036438">
    <property type="entry name" value="Insulin-like_sf"/>
</dbReference>
<dbReference type="KEGG" id="ccal:108632922"/>
<keyword evidence="5" id="KW-0165">Cleavage on pair of basic residues</keyword>
<name>A0AAJ7NG08_9HYME</name>
<protein>
    <submittedName>
        <fullName evidence="15">Insulin-like growth factor I</fullName>
    </submittedName>
</protein>
<evidence type="ECO:0000256" key="7">
    <source>
        <dbReference type="ARBA" id="ARBA00022729"/>
    </source>
</evidence>
<feature type="domain" description="Insulin-like" evidence="13">
    <location>
        <begin position="79"/>
        <end position="143"/>
    </location>
</feature>
<dbReference type="GO" id="GO:0005159">
    <property type="term" value="F:insulin-like growth factor receptor binding"/>
    <property type="evidence" value="ECO:0007669"/>
    <property type="project" value="TreeGrafter"/>
</dbReference>
<evidence type="ECO:0000256" key="12">
    <source>
        <dbReference type="SAM" id="Phobius"/>
    </source>
</evidence>
<dbReference type="GO" id="GO:0045944">
    <property type="term" value="P:positive regulation of transcription by RNA polymerase II"/>
    <property type="evidence" value="ECO:0007669"/>
    <property type="project" value="TreeGrafter"/>
</dbReference>
<evidence type="ECO:0000313" key="15">
    <source>
        <dbReference type="RefSeq" id="XP_017893292.1"/>
    </source>
</evidence>
<dbReference type="GeneID" id="108632922"/>
<proteinExistence type="inferred from homology"/>
<dbReference type="GO" id="GO:0005179">
    <property type="term" value="F:hormone activity"/>
    <property type="evidence" value="ECO:0007669"/>
    <property type="project" value="UniProtKB-KW"/>
</dbReference>
<dbReference type="GO" id="GO:1905564">
    <property type="term" value="P:positive regulation of vascular endothelial cell proliferation"/>
    <property type="evidence" value="ECO:0007669"/>
    <property type="project" value="TreeGrafter"/>
</dbReference>
<dbReference type="GO" id="GO:0046628">
    <property type="term" value="P:positive regulation of insulin receptor signaling pathway"/>
    <property type="evidence" value="ECO:0007669"/>
    <property type="project" value="TreeGrafter"/>
</dbReference>
<feature type="compositionally biased region" description="Basic residues" evidence="11">
    <location>
        <begin position="226"/>
        <end position="239"/>
    </location>
</feature>
<keyword evidence="7" id="KW-0732">Signal</keyword>
<evidence type="ECO:0000256" key="2">
    <source>
        <dbReference type="ARBA" id="ARBA00009034"/>
    </source>
</evidence>
<dbReference type="SMART" id="SM00078">
    <property type="entry name" value="IlGF"/>
    <property type="match status" value="1"/>
</dbReference>
<evidence type="ECO:0000256" key="10">
    <source>
        <dbReference type="RuleBase" id="RU000406"/>
    </source>
</evidence>
<dbReference type="GO" id="GO:0008083">
    <property type="term" value="F:growth factor activity"/>
    <property type="evidence" value="ECO:0007669"/>
    <property type="project" value="TreeGrafter"/>
</dbReference>
<dbReference type="RefSeq" id="XP_017893292.1">
    <property type="nucleotide sequence ID" value="XM_018037803.2"/>
</dbReference>
<gene>
    <name evidence="15" type="primary">LOC108632922</name>
</gene>
<dbReference type="PANTHER" id="PTHR46886">
    <property type="entry name" value="INSULIN-LIKE GROWTH FACTOR II"/>
    <property type="match status" value="1"/>
</dbReference>
<reference evidence="15" key="1">
    <citation type="submission" date="2025-08" db="UniProtKB">
        <authorList>
            <consortium name="RefSeq"/>
        </authorList>
    </citation>
    <scope>IDENTIFICATION</scope>
    <source>
        <tissue evidence="15">Whole body</tissue>
    </source>
</reference>
<evidence type="ECO:0000256" key="9">
    <source>
        <dbReference type="ARBA" id="ARBA00023277"/>
    </source>
</evidence>
<keyword evidence="12" id="KW-1133">Transmembrane helix</keyword>
<dbReference type="AlphaFoldDB" id="A0AAJ7NG08"/>
<dbReference type="Pfam" id="PF00049">
    <property type="entry name" value="Insulin"/>
    <property type="match status" value="1"/>
</dbReference>
<comment type="subcellular location">
    <subcellularLocation>
        <location evidence="1 10">Secreted</location>
    </subcellularLocation>
</comment>
<dbReference type="PROSITE" id="PS00262">
    <property type="entry name" value="INSULIN"/>
    <property type="match status" value="1"/>
</dbReference>
<evidence type="ECO:0000256" key="3">
    <source>
        <dbReference type="ARBA" id="ARBA00022525"/>
    </source>
</evidence>
<sequence length="269" mass="30936">MQKNRQLNVYKNGTIVATWFSAEYFLFAFRHLKATAEMSRSGCMNIITRDRIRRAVLVGLLFLAFLNSVNSMPYKRSMIRLCSKNLSDALHLTCKDRGYNELLSYSFEEDPPQQQTETTSMRPGLTEECCYRTCTYAQLEQYCKPLKTTPATTDAVKNQVWIEKNRYPSARPAASSSSEERSRSDIDYVHRAVKCRIHGSKEARRKGFSSEHGDDAVGGCDDKRNSTRRHCAGHGCKHQRQRRRRLDKVFDRILADRVLNNKPVVPNAK</sequence>
<dbReference type="CDD" id="cd04367">
    <property type="entry name" value="IlGF_insulin_like"/>
    <property type="match status" value="1"/>
</dbReference>
<evidence type="ECO:0000256" key="1">
    <source>
        <dbReference type="ARBA" id="ARBA00004613"/>
    </source>
</evidence>
<dbReference type="InterPro" id="IPR004825">
    <property type="entry name" value="Insulin"/>
</dbReference>
<evidence type="ECO:0000256" key="6">
    <source>
        <dbReference type="ARBA" id="ARBA00022702"/>
    </source>
</evidence>
<keyword evidence="3 10" id="KW-0964">Secreted</keyword>
<keyword evidence="12" id="KW-0812">Transmembrane</keyword>
<feature type="transmembrane region" description="Helical" evidence="12">
    <location>
        <begin position="52"/>
        <end position="70"/>
    </location>
</feature>
<evidence type="ECO:0000256" key="5">
    <source>
        <dbReference type="ARBA" id="ARBA00022685"/>
    </source>
</evidence>
<organism evidence="14 15">
    <name type="scientific">Ceratina calcarata</name>
    <dbReference type="NCBI Taxonomy" id="156304"/>
    <lineage>
        <taxon>Eukaryota</taxon>
        <taxon>Metazoa</taxon>
        <taxon>Ecdysozoa</taxon>
        <taxon>Arthropoda</taxon>
        <taxon>Hexapoda</taxon>
        <taxon>Insecta</taxon>
        <taxon>Pterygota</taxon>
        <taxon>Neoptera</taxon>
        <taxon>Endopterygota</taxon>
        <taxon>Hymenoptera</taxon>
        <taxon>Apocrita</taxon>
        <taxon>Aculeata</taxon>
        <taxon>Apoidea</taxon>
        <taxon>Anthophila</taxon>
        <taxon>Apidae</taxon>
        <taxon>Ceratina</taxon>
        <taxon>Zadontomerus</taxon>
    </lineage>
</organism>
<dbReference type="GO" id="GO:0043539">
    <property type="term" value="F:protein serine/threonine kinase activator activity"/>
    <property type="evidence" value="ECO:0007669"/>
    <property type="project" value="TreeGrafter"/>
</dbReference>
<dbReference type="PRINTS" id="PR00276">
    <property type="entry name" value="INSULINFAMLY"/>
</dbReference>
<evidence type="ECO:0000313" key="14">
    <source>
        <dbReference type="Proteomes" id="UP000694925"/>
    </source>
</evidence>
<dbReference type="Gene3D" id="1.10.100.10">
    <property type="entry name" value="Insulin-like"/>
    <property type="match status" value="1"/>
</dbReference>
<dbReference type="GO" id="GO:0043410">
    <property type="term" value="P:positive regulation of MAPK cascade"/>
    <property type="evidence" value="ECO:0007669"/>
    <property type="project" value="TreeGrafter"/>
</dbReference>
<evidence type="ECO:0000259" key="13">
    <source>
        <dbReference type="SMART" id="SM00078"/>
    </source>
</evidence>
<keyword evidence="14" id="KW-1185">Reference proteome</keyword>
<evidence type="ECO:0000256" key="8">
    <source>
        <dbReference type="ARBA" id="ARBA00023157"/>
    </source>
</evidence>
<dbReference type="SUPFAM" id="SSF56994">
    <property type="entry name" value="Insulin-like"/>
    <property type="match status" value="1"/>
</dbReference>
<keyword evidence="6" id="KW-0372">Hormone</keyword>
<dbReference type="InterPro" id="IPR016179">
    <property type="entry name" value="Insulin-like"/>
</dbReference>
<keyword evidence="12" id="KW-0472">Membrane</keyword>
<dbReference type="GO" id="GO:0051147">
    <property type="term" value="P:regulation of muscle cell differentiation"/>
    <property type="evidence" value="ECO:0007669"/>
    <property type="project" value="TreeGrafter"/>
</dbReference>
<dbReference type="InterPro" id="IPR022353">
    <property type="entry name" value="Insulin_CS"/>
</dbReference>
<feature type="transmembrane region" description="Helical" evidence="12">
    <location>
        <begin position="12"/>
        <end position="32"/>
    </location>
</feature>
<feature type="compositionally biased region" description="Basic and acidic residues" evidence="11">
    <location>
        <begin position="208"/>
        <end position="225"/>
    </location>
</feature>
<dbReference type="GO" id="GO:0006006">
    <property type="term" value="P:glucose metabolic process"/>
    <property type="evidence" value="ECO:0007669"/>
    <property type="project" value="UniProtKB-KW"/>
</dbReference>
<dbReference type="PANTHER" id="PTHR46886:SF1">
    <property type="entry name" value="INSULIN-LIKE GROWTH FACTOR II"/>
    <property type="match status" value="1"/>
</dbReference>
<dbReference type="InterPro" id="IPR022352">
    <property type="entry name" value="Ins/IGF/rlx"/>
</dbReference>
<evidence type="ECO:0000256" key="11">
    <source>
        <dbReference type="SAM" id="MobiDB-lite"/>
    </source>
</evidence>
<keyword evidence="4" id="KW-0313">Glucose metabolism</keyword>
<keyword evidence="9" id="KW-0119">Carbohydrate metabolism</keyword>
<keyword evidence="8" id="KW-1015">Disulfide bond</keyword>
<dbReference type="Proteomes" id="UP000694925">
    <property type="component" value="Unplaced"/>
</dbReference>
<dbReference type="GO" id="GO:0005615">
    <property type="term" value="C:extracellular space"/>
    <property type="evidence" value="ECO:0007669"/>
    <property type="project" value="TreeGrafter"/>
</dbReference>
<evidence type="ECO:0000256" key="4">
    <source>
        <dbReference type="ARBA" id="ARBA00022526"/>
    </source>
</evidence>
<comment type="similarity">
    <text evidence="2 10">Belongs to the insulin family.</text>
</comment>
<accession>A0AAJ7NG08</accession>
<feature type="region of interest" description="Disordered" evidence="11">
    <location>
        <begin position="202"/>
        <end position="239"/>
    </location>
</feature>